<dbReference type="RefSeq" id="WP_140452709.1">
    <property type="nucleotide sequence ID" value="NZ_VFRP01000002.1"/>
</dbReference>
<sequence>MIAAKPHGYWGRPVPAHRLARYLRQGLPSGPEGPGKILLWGAEAGGGQAGPQLPACLVAPSTPYTPGILGAPSVGGTISANLGLWSVTDLAFRWLADGAEIDKPASWVIPDALFGAAITLEVTATGADGVTVRETDPLTVIAGDLIAIGFWSDHSPWHDTSNWSDG</sequence>
<dbReference type="Proteomes" id="UP000319255">
    <property type="component" value="Unassembled WGS sequence"/>
</dbReference>
<gene>
    <name evidence="1" type="ORF">FJM51_03430</name>
</gene>
<name>A0A501WUJ3_9RHOB</name>
<keyword evidence="2" id="KW-1185">Reference proteome</keyword>
<evidence type="ECO:0000313" key="1">
    <source>
        <dbReference type="EMBL" id="TPE53088.1"/>
    </source>
</evidence>
<protein>
    <submittedName>
        <fullName evidence="1">Uncharacterized protein</fullName>
    </submittedName>
</protein>
<dbReference type="AlphaFoldDB" id="A0A501WUJ3"/>
<accession>A0A501WUJ3</accession>
<reference evidence="1 2" key="1">
    <citation type="submission" date="2019-06" db="EMBL/GenBank/DDBJ databases">
        <title>A novel bacterium of genus Amaricoccus, isolated from marine sediment.</title>
        <authorList>
            <person name="Huang H."/>
            <person name="Mo K."/>
            <person name="Hu Y."/>
        </authorList>
    </citation>
    <scope>NUCLEOTIDE SEQUENCE [LARGE SCALE GENOMIC DNA]</scope>
    <source>
        <strain evidence="1 2">HB172011</strain>
    </source>
</reference>
<dbReference type="OrthoDB" id="9758772at2"/>
<organism evidence="1 2">
    <name type="scientific">Amaricoccus solimangrovi</name>
    <dbReference type="NCBI Taxonomy" id="2589815"/>
    <lineage>
        <taxon>Bacteria</taxon>
        <taxon>Pseudomonadati</taxon>
        <taxon>Pseudomonadota</taxon>
        <taxon>Alphaproteobacteria</taxon>
        <taxon>Rhodobacterales</taxon>
        <taxon>Paracoccaceae</taxon>
        <taxon>Amaricoccus</taxon>
    </lineage>
</organism>
<evidence type="ECO:0000313" key="2">
    <source>
        <dbReference type="Proteomes" id="UP000319255"/>
    </source>
</evidence>
<dbReference type="EMBL" id="VFRP01000002">
    <property type="protein sequence ID" value="TPE53088.1"/>
    <property type="molecule type" value="Genomic_DNA"/>
</dbReference>
<comment type="caution">
    <text evidence="1">The sequence shown here is derived from an EMBL/GenBank/DDBJ whole genome shotgun (WGS) entry which is preliminary data.</text>
</comment>
<proteinExistence type="predicted"/>